<comment type="caution">
    <text evidence="6">The sequence shown here is derived from an EMBL/GenBank/DDBJ whole genome shotgun (WGS) entry which is preliminary data.</text>
</comment>
<feature type="region of interest" description="Disordered" evidence="4">
    <location>
        <begin position="1"/>
        <end position="205"/>
    </location>
</feature>
<comment type="similarity">
    <text evidence="2">Belongs to the lin-54 family.</text>
</comment>
<evidence type="ECO:0000256" key="3">
    <source>
        <dbReference type="ARBA" id="ARBA00023242"/>
    </source>
</evidence>
<feature type="compositionally biased region" description="Pro residues" evidence="4">
    <location>
        <begin position="173"/>
        <end position="186"/>
    </location>
</feature>
<dbReference type="InterPro" id="IPR028307">
    <property type="entry name" value="Lin-54_fam"/>
</dbReference>
<organism evidence="6 7">
    <name type="scientific">Cylindrotheca closterium</name>
    <dbReference type="NCBI Taxonomy" id="2856"/>
    <lineage>
        <taxon>Eukaryota</taxon>
        <taxon>Sar</taxon>
        <taxon>Stramenopiles</taxon>
        <taxon>Ochrophyta</taxon>
        <taxon>Bacillariophyta</taxon>
        <taxon>Bacillariophyceae</taxon>
        <taxon>Bacillariophycidae</taxon>
        <taxon>Bacillariales</taxon>
        <taxon>Bacillariaceae</taxon>
        <taxon>Cylindrotheca</taxon>
    </lineage>
</organism>
<dbReference type="PANTHER" id="PTHR12446:SF34">
    <property type="entry name" value="PROTEIN LIN-54 HOMOLOG"/>
    <property type="match status" value="1"/>
</dbReference>
<feature type="compositionally biased region" description="Polar residues" evidence="4">
    <location>
        <begin position="381"/>
        <end position="398"/>
    </location>
</feature>
<keyword evidence="3" id="KW-0539">Nucleus</keyword>
<protein>
    <recommendedName>
        <fullName evidence="5">CRC domain-containing protein</fullName>
    </recommendedName>
</protein>
<evidence type="ECO:0000313" key="6">
    <source>
        <dbReference type="EMBL" id="CAJ1953402.1"/>
    </source>
</evidence>
<proteinExistence type="inferred from homology"/>
<dbReference type="PANTHER" id="PTHR12446">
    <property type="entry name" value="TESMIN/TSO1-RELATED"/>
    <property type="match status" value="1"/>
</dbReference>
<dbReference type="GO" id="GO:0006355">
    <property type="term" value="P:regulation of DNA-templated transcription"/>
    <property type="evidence" value="ECO:0007669"/>
    <property type="project" value="TreeGrafter"/>
</dbReference>
<evidence type="ECO:0000259" key="5">
    <source>
        <dbReference type="PROSITE" id="PS51634"/>
    </source>
</evidence>
<gene>
    <name evidence="6" type="ORF">CYCCA115_LOCUS14012</name>
</gene>
<feature type="compositionally biased region" description="Low complexity" evidence="4">
    <location>
        <begin position="443"/>
        <end position="459"/>
    </location>
</feature>
<dbReference type="Proteomes" id="UP001295423">
    <property type="component" value="Unassembled WGS sequence"/>
</dbReference>
<evidence type="ECO:0000313" key="7">
    <source>
        <dbReference type="Proteomes" id="UP001295423"/>
    </source>
</evidence>
<feature type="compositionally biased region" description="Polar residues" evidence="4">
    <location>
        <begin position="1"/>
        <end position="20"/>
    </location>
</feature>
<dbReference type="Pfam" id="PF03638">
    <property type="entry name" value="TCR"/>
    <property type="match status" value="2"/>
</dbReference>
<feature type="compositionally biased region" description="Basic residues" evidence="4">
    <location>
        <begin position="624"/>
        <end position="637"/>
    </location>
</feature>
<dbReference type="PROSITE" id="PS51634">
    <property type="entry name" value="CRC"/>
    <property type="match status" value="1"/>
</dbReference>
<accession>A0AAD2FU53</accession>
<comment type="subcellular location">
    <subcellularLocation>
        <location evidence="1">Nucleus</location>
    </subcellularLocation>
</comment>
<feature type="compositionally biased region" description="Polar residues" evidence="4">
    <location>
        <begin position="614"/>
        <end position="623"/>
    </location>
</feature>
<feature type="region of interest" description="Disordered" evidence="4">
    <location>
        <begin position="537"/>
        <end position="648"/>
    </location>
</feature>
<evidence type="ECO:0000256" key="1">
    <source>
        <dbReference type="ARBA" id="ARBA00004123"/>
    </source>
</evidence>
<feature type="compositionally biased region" description="Polar residues" evidence="4">
    <location>
        <begin position="593"/>
        <end position="602"/>
    </location>
</feature>
<feature type="region of interest" description="Disordered" evidence="4">
    <location>
        <begin position="379"/>
        <end position="412"/>
    </location>
</feature>
<feature type="compositionally biased region" description="Polar residues" evidence="4">
    <location>
        <begin position="480"/>
        <end position="492"/>
    </location>
</feature>
<dbReference type="GO" id="GO:0005634">
    <property type="term" value="C:nucleus"/>
    <property type="evidence" value="ECO:0007669"/>
    <property type="project" value="UniProtKB-SubCell"/>
</dbReference>
<evidence type="ECO:0000256" key="2">
    <source>
        <dbReference type="ARBA" id="ARBA00007267"/>
    </source>
</evidence>
<reference evidence="6" key="1">
    <citation type="submission" date="2023-08" db="EMBL/GenBank/DDBJ databases">
        <authorList>
            <person name="Audoor S."/>
            <person name="Bilcke G."/>
        </authorList>
    </citation>
    <scope>NUCLEOTIDE SEQUENCE</scope>
</reference>
<dbReference type="InterPro" id="IPR033467">
    <property type="entry name" value="Tesmin/TSO1-like_CXC"/>
</dbReference>
<dbReference type="AlphaFoldDB" id="A0AAD2FU53"/>
<dbReference type="EMBL" id="CAKOGP040001825">
    <property type="protein sequence ID" value="CAJ1953402.1"/>
    <property type="molecule type" value="Genomic_DNA"/>
</dbReference>
<feature type="compositionally biased region" description="Pro residues" evidence="4">
    <location>
        <begin position="130"/>
        <end position="141"/>
    </location>
</feature>
<evidence type="ECO:0000256" key="4">
    <source>
        <dbReference type="SAM" id="MobiDB-lite"/>
    </source>
</evidence>
<keyword evidence="7" id="KW-1185">Reference proteome</keyword>
<feature type="compositionally biased region" description="Polar residues" evidence="4">
    <location>
        <begin position="111"/>
        <end position="123"/>
    </location>
</feature>
<feature type="region of interest" description="Disordered" evidence="4">
    <location>
        <begin position="217"/>
        <end position="239"/>
    </location>
</feature>
<dbReference type="SMART" id="SM01114">
    <property type="entry name" value="CXC"/>
    <property type="match status" value="2"/>
</dbReference>
<name>A0AAD2FU53_9STRA</name>
<sequence>MTLPKTTESNSQKGSASGQAQYAKLPKNLAPPPPPTITNVAPGAMGGPTGPPPPRHAAHRFYTFPGAVPFDPTDRGAPGPYTAAQYEKARAGMGLPHYAQPPPPPGARGVQASNSGSPKSQLNRGRDQAPPRPHYPPPMHGPPDRHSVAQPHSGSYPQMEHRPPHWPSGGARFPPPTFAQPYPHPPGADHVHHAQPGPYRYSDSSLRREAVSRLTSADRYNVQLDDREGATSPSQIETSHREEVTTMGCTCKKTKCLKLYCQCFAVKIYCGSNCRCLGCCNTQAYEKDRKEAIRNILARNPTAFDTKFKKTSDGQIIIDKAVPAPAPLDRSLAHKLGCKCRKSACVKKYCECYAGGVKCSANCRCSGCKNMPIGGFGNGPPSMTGTPILPSTATTQPAQGGKTNGSPRPGWMMNAAQNLAFLKHASPAAQKAKRMSIESVDMGSMPSLASEGSSSPSAEAHGNGSTKTKTNAGAGISASIPANATSGANTNQAGDRGKATAATATKGAQKKIEEATSSEKTAVSALLMAAVAMTEMVSTDDGETATPPAKTTSSREPMEVDFETPQKNLLDKFNSPKRKVGDREVPKMPAETGSMSEAQSSSGDDDSPKRDFEGNNTPHSNQQKVKRSRIGSHKKFSKTLGNDLDPKQVASDVIASTDFSTPNTKGQFKTADLTPVSARCIDFRNMHVNETTTAKAEN</sequence>
<dbReference type="InterPro" id="IPR005172">
    <property type="entry name" value="CRC"/>
</dbReference>
<feature type="domain" description="CRC" evidence="5">
    <location>
        <begin position="245"/>
        <end position="373"/>
    </location>
</feature>
<feature type="region of interest" description="Disordered" evidence="4">
    <location>
        <begin position="443"/>
        <end position="520"/>
    </location>
</feature>